<name>A0A6C0H626_9ZZZZ</name>
<evidence type="ECO:0000313" key="1">
    <source>
        <dbReference type="EMBL" id="QHT75595.1"/>
    </source>
</evidence>
<sequence length="33" mass="3999">MQNKRISEKVMELIIENPNKMEEVAIKEKIKRK</sequence>
<dbReference type="AlphaFoldDB" id="A0A6C0H626"/>
<protein>
    <submittedName>
        <fullName evidence="1">Uncharacterized protein</fullName>
    </submittedName>
</protein>
<reference evidence="1" key="1">
    <citation type="journal article" date="2020" name="Nature">
        <title>Giant virus diversity and host interactions through global metagenomics.</title>
        <authorList>
            <person name="Schulz F."/>
            <person name="Roux S."/>
            <person name="Paez-Espino D."/>
            <person name="Jungbluth S."/>
            <person name="Walsh D.A."/>
            <person name="Denef V.J."/>
            <person name="McMahon K.D."/>
            <person name="Konstantinidis K.T."/>
            <person name="Eloe-Fadrosh E.A."/>
            <person name="Kyrpides N.C."/>
            <person name="Woyke T."/>
        </authorList>
    </citation>
    <scope>NUCLEOTIDE SEQUENCE</scope>
    <source>
        <strain evidence="1">GVMAG-M-3300023179-71</strain>
    </source>
</reference>
<accession>A0A6C0H626</accession>
<organism evidence="1">
    <name type="scientific">viral metagenome</name>
    <dbReference type="NCBI Taxonomy" id="1070528"/>
    <lineage>
        <taxon>unclassified sequences</taxon>
        <taxon>metagenomes</taxon>
        <taxon>organismal metagenomes</taxon>
    </lineage>
</organism>
<dbReference type="EMBL" id="MN739880">
    <property type="protein sequence ID" value="QHT75595.1"/>
    <property type="molecule type" value="Genomic_DNA"/>
</dbReference>
<proteinExistence type="predicted"/>